<evidence type="ECO:0000256" key="3">
    <source>
        <dbReference type="PROSITE-ProRule" id="PRU00023"/>
    </source>
</evidence>
<dbReference type="Gene3D" id="1.25.40.20">
    <property type="entry name" value="Ankyrin repeat-containing domain"/>
    <property type="match status" value="3"/>
</dbReference>
<feature type="repeat" description="ANK" evidence="3">
    <location>
        <begin position="144"/>
        <end position="176"/>
    </location>
</feature>
<keyword evidence="5" id="KW-1185">Reference proteome</keyword>
<dbReference type="PRINTS" id="PR01415">
    <property type="entry name" value="ANKYRIN"/>
</dbReference>
<dbReference type="AlphaFoldDB" id="A0A8B6H8A9"/>
<dbReference type="Gene3D" id="1.10.533.10">
    <property type="entry name" value="Death Domain, Fas"/>
    <property type="match status" value="2"/>
</dbReference>
<dbReference type="SMART" id="SM00248">
    <property type="entry name" value="ANK"/>
    <property type="match status" value="8"/>
</dbReference>
<dbReference type="OrthoDB" id="6094217at2759"/>
<dbReference type="PROSITE" id="PS50297">
    <property type="entry name" value="ANK_REP_REGION"/>
    <property type="match status" value="5"/>
</dbReference>
<dbReference type="InterPro" id="IPR027417">
    <property type="entry name" value="P-loop_NTPase"/>
</dbReference>
<evidence type="ECO:0000313" key="5">
    <source>
        <dbReference type="Proteomes" id="UP000596742"/>
    </source>
</evidence>
<dbReference type="Pfam" id="PF00023">
    <property type="entry name" value="Ank"/>
    <property type="match status" value="2"/>
</dbReference>
<dbReference type="InterPro" id="IPR036770">
    <property type="entry name" value="Ankyrin_rpt-contain_sf"/>
</dbReference>
<evidence type="ECO:0000313" key="4">
    <source>
        <dbReference type="EMBL" id="VDI75850.1"/>
    </source>
</evidence>
<dbReference type="EMBL" id="UYJE01009701">
    <property type="protein sequence ID" value="VDI75850.1"/>
    <property type="molecule type" value="Genomic_DNA"/>
</dbReference>
<organism evidence="4 5">
    <name type="scientific">Mytilus galloprovincialis</name>
    <name type="common">Mediterranean mussel</name>
    <dbReference type="NCBI Taxonomy" id="29158"/>
    <lineage>
        <taxon>Eukaryota</taxon>
        <taxon>Metazoa</taxon>
        <taxon>Spiralia</taxon>
        <taxon>Lophotrochozoa</taxon>
        <taxon>Mollusca</taxon>
        <taxon>Bivalvia</taxon>
        <taxon>Autobranchia</taxon>
        <taxon>Pteriomorphia</taxon>
        <taxon>Mytilida</taxon>
        <taxon>Mytiloidea</taxon>
        <taxon>Mytilidae</taxon>
        <taxon>Mytilinae</taxon>
        <taxon>Mytilus</taxon>
    </lineage>
</organism>
<dbReference type="Pfam" id="PF12796">
    <property type="entry name" value="Ank_2"/>
    <property type="match status" value="2"/>
</dbReference>
<reference evidence="4" key="1">
    <citation type="submission" date="2018-11" db="EMBL/GenBank/DDBJ databases">
        <authorList>
            <person name="Alioto T."/>
            <person name="Alioto T."/>
        </authorList>
    </citation>
    <scope>NUCLEOTIDE SEQUENCE</scope>
</reference>
<comment type="caution">
    <text evidence="4">The sequence shown here is derived from an EMBL/GenBank/DDBJ whole genome shotgun (WGS) entry which is preliminary data.</text>
</comment>
<feature type="repeat" description="ANK" evidence="3">
    <location>
        <begin position="232"/>
        <end position="264"/>
    </location>
</feature>
<dbReference type="PROSITE" id="PS50088">
    <property type="entry name" value="ANK_REPEAT"/>
    <property type="match status" value="5"/>
</dbReference>
<keyword evidence="1" id="KW-0677">Repeat</keyword>
<protein>
    <recommendedName>
        <fullName evidence="6">Death domain-containing protein</fullName>
    </recommendedName>
</protein>
<name>A0A8B6H8A9_MYTGA</name>
<dbReference type="Proteomes" id="UP000596742">
    <property type="component" value="Unassembled WGS sequence"/>
</dbReference>
<dbReference type="Gene3D" id="3.40.50.300">
    <property type="entry name" value="P-loop containing nucleotide triphosphate hydrolases"/>
    <property type="match status" value="1"/>
</dbReference>
<evidence type="ECO:0000256" key="1">
    <source>
        <dbReference type="ARBA" id="ARBA00022737"/>
    </source>
</evidence>
<dbReference type="InterPro" id="IPR002110">
    <property type="entry name" value="Ankyrin_rpt"/>
</dbReference>
<feature type="repeat" description="ANK" evidence="3">
    <location>
        <begin position="58"/>
        <end position="84"/>
    </location>
</feature>
<feature type="repeat" description="ANK" evidence="3">
    <location>
        <begin position="6"/>
        <end position="38"/>
    </location>
</feature>
<feature type="repeat" description="ANK" evidence="3">
    <location>
        <begin position="176"/>
        <end position="208"/>
    </location>
</feature>
<accession>A0A8B6H8A9</accession>
<gene>
    <name evidence="4" type="ORF">MGAL_10B010174</name>
</gene>
<dbReference type="PANTHER" id="PTHR24126:SF14">
    <property type="entry name" value="ANK_REP_REGION DOMAIN-CONTAINING PROTEIN"/>
    <property type="match status" value="1"/>
</dbReference>
<sequence length="1210" mass="137804">MCDLNEGWTPLHIAIAYGNIGLTQILIVNKADVHAVTSEASSLPDRIFFEFFKISPIKKWTPLHLSAYNGNTQVTNVLLKAYADGSTPLHCATSGEVADILIKNGAEINCINNQGSTPLHCASNDNVASVLITNGADINIKNLKGDTPLHEATGKGNIDTVEEIISLGATFSSGNNEGSPLHQAVSNRKYDIVKVLVSLGANLQVTDDEGKTPLHILEEMCRQEAWYTKDAKSDSPLHQAASQGQIEMTVSLVSLGANLLAKNNEAMTPYELAEVTYKRRKDSFFTFRYQKTLEHLKEKMNTLIDTDKESTVNGNNETIASNKTRSTYTDMSKPDTKKDIQLPWLVGTREFQRMLSHGEYLSYENRLSLGGPCKAGKSTLASMLIGEDIPLQWNSTDGLVIYFGRNGIDIEKKKMVPLRKDVYKATDSLTDRYASPSSLSMTESVVKCNCHSTLNEGITPATLQIQTLDIQKLQLQTDILEEVRNGKYRIEIAPSDLIDFGGQKSYDMTHQLFIQHSGSFVLMFDCRFGLHTKLDEYQEGLTAASILKHWVDSILTYTEDTEDIMPMILFAATHRDMCKEDTTMVKETFIRDIKQMFSGHEKKNHIHLDTVYFINSRDKNDAEIQQLTDQIVYFAMRQSSWGQRRPMQWVPLELQISKMRIQNLNIISKKDLQHVNLLNEDLALNERQLDEFLLVQHSFGKLMYYNLPRLDEFIIIHPPALVNILRSFVTDEKFFPTDKHLKYILQGMTDTGKIYKTDLLKIWKQDYFHQYMPNDIIKEFVLQLLVHLDILIIPKCLKLNSPFSDMYIVPCTIKAKNQSNFYFLDNQKEKTICLRYILFSHSIPTSLAYKLIGATINVWPLKDESHKPCIYHKAAVLNVTEDNELRISIDNNQVMVYITNQISLLSISPDVAASVQECLTRILESCLLFHYNSFGRKLKATKVSELYTMELGIQCGSDVCFRSSREVIKIDNWICGKGKEHETRYLRYWLFYKTKKTCSHVCDGLTFNELRTEPSDKHLVRLGSLIGIKSFEEFYIHLGMEKREWESTEYTFAGHSSEGIMSMALKHWKESKLSKLKRPTLQNLSDALTAVELDSHLLCQIFRENTEFLEIADLNLQVIPSDKHLKELSNKIGNCPLQLGIELGLSFTEVEQSLFSFTKDLPCLVEDILAKWKRKSKVKTLHCLMMALERVNAGGVSYLLEISKLSNKYF</sequence>
<evidence type="ECO:0000256" key="2">
    <source>
        <dbReference type="ARBA" id="ARBA00023043"/>
    </source>
</evidence>
<proteinExistence type="predicted"/>
<keyword evidence="2 3" id="KW-0040">ANK repeat</keyword>
<dbReference type="SUPFAM" id="SSF48403">
    <property type="entry name" value="Ankyrin repeat"/>
    <property type="match status" value="1"/>
</dbReference>
<dbReference type="SUPFAM" id="SSF52540">
    <property type="entry name" value="P-loop containing nucleoside triphosphate hydrolases"/>
    <property type="match status" value="1"/>
</dbReference>
<dbReference type="InterPro" id="IPR011029">
    <property type="entry name" value="DEATH-like_dom_sf"/>
</dbReference>
<evidence type="ECO:0008006" key="6">
    <source>
        <dbReference type="Google" id="ProtNLM"/>
    </source>
</evidence>
<dbReference type="PANTHER" id="PTHR24126">
    <property type="entry name" value="ANKYRIN REPEAT, PH AND SEC7 DOMAIN CONTAINING PROTEIN SECG-RELATED"/>
    <property type="match status" value="1"/>
</dbReference>